<dbReference type="Gene3D" id="1.10.1060.10">
    <property type="entry name" value="Alpha-helical ferredoxin"/>
    <property type="match status" value="1"/>
</dbReference>
<organism evidence="12">
    <name type="scientific">hydrothermal vent metagenome</name>
    <dbReference type="NCBI Taxonomy" id="652676"/>
    <lineage>
        <taxon>unclassified sequences</taxon>
        <taxon>metagenomes</taxon>
        <taxon>ecological metagenomes</taxon>
    </lineage>
</organism>
<dbReference type="GO" id="GO:0008720">
    <property type="term" value="F:D-lactate dehydrogenase (NAD+) activity"/>
    <property type="evidence" value="ECO:0007669"/>
    <property type="project" value="TreeGrafter"/>
</dbReference>
<dbReference type="PROSITE" id="PS51379">
    <property type="entry name" value="4FE4S_FER_2"/>
    <property type="match status" value="1"/>
</dbReference>
<dbReference type="InterPro" id="IPR017900">
    <property type="entry name" value="4Fe4S_Fe_S_CS"/>
</dbReference>
<dbReference type="Pfam" id="PF13183">
    <property type="entry name" value="Fer4_8"/>
    <property type="match status" value="1"/>
</dbReference>
<dbReference type="Gene3D" id="3.30.465.10">
    <property type="match status" value="1"/>
</dbReference>
<evidence type="ECO:0000256" key="5">
    <source>
        <dbReference type="ARBA" id="ARBA00022827"/>
    </source>
</evidence>
<comment type="similarity">
    <text evidence="3">Belongs to the FAD-binding oxidoreductase/transferase type 4 family.</text>
</comment>
<dbReference type="InterPro" id="IPR004017">
    <property type="entry name" value="Cys_rich_dom"/>
</dbReference>
<evidence type="ECO:0000259" key="10">
    <source>
        <dbReference type="PROSITE" id="PS51379"/>
    </source>
</evidence>
<dbReference type="InterPro" id="IPR017896">
    <property type="entry name" value="4Fe4S_Fe-S-bd"/>
</dbReference>
<evidence type="ECO:0000256" key="7">
    <source>
        <dbReference type="ARBA" id="ARBA00023002"/>
    </source>
</evidence>
<dbReference type="EC" id="1.1.2.4" evidence="9"/>
<evidence type="ECO:0000256" key="1">
    <source>
        <dbReference type="ARBA" id="ARBA00001974"/>
    </source>
</evidence>
<name>A0A3B1D2D3_9ZZZZ</name>
<dbReference type="InterPro" id="IPR009051">
    <property type="entry name" value="Helical_ferredxn"/>
</dbReference>
<dbReference type="InterPro" id="IPR016167">
    <property type="entry name" value="FAD-bd_PCMH_sub1"/>
</dbReference>
<sequence>MSHDFNPLRALIGAEKVLTDDDAITAYSIDASIYKAIPEAIALIRSSQDLESVLAFAKQNHIPLTARSGGTNLTGNAVGEGIILEFSQLNQILEINNKEAWASVQPGIVYAELNRKLSQQNWLFPPDPSSGDMCKLGGMLGNNAAGPHTLKYGATKDNVVEMKVLLANGQWILAKDYRLDDPDLENLFQENSFLRDLLNLVKKNKTLILSKRKKVSKNSSGYNLFALAEGLEKGHFPLHQLLIGSEGTLALTLEVKIRLVPKPSEVGTGLIYLKSLSDVGDVVNQLIPLAPSALEMMDANSLDLVGRKKFNIPEDAAVMLLLEFDENAHEKISAARELMQKTDLSAPMAIAFDPEKQAALWQVRKAMYPTLYRFDENKHPINFADDVVVAAERIPELVDYLETLFSDKGVAVAIYGHIGDGNAHINPLLNLNDPEDFEAMVTLSHEIHETVMTRFDGSICGEHGDGRVRAEFVKQLYGPELYGLFKQVKDLFDPEHLLNPGIKITETPFTENIDLHRLSKKCATCGKCNSVCPVYDVVGEESNAARGWFHILTDPEYDYQKSSRVVEACINCKNCGTICPAGIDVSKLILKAREAQPNQTAKKIFDLQANHDRFEFLMKAAAWTQKLWDSPFARKLIEPLSHAFLKGLAPTARIPADMKLPKLAKKHLRERYSDLTQIKTGIAYFHGCAANYIDDGVGDAVITLLKKKGVDVALPPQRCSGTPIQTYGLTAQVRENAHFNIESLAPFETIVTGCASCTYMLKDYADLFSDEAQQKKAQTLASKVVHISEFLHQDKKNNSKKLTEKKRDTGLKKQKVTYHSSCHLRAAGVSQEPRDLLKSNSKLDFVEMPDADRCAGGAGTFCIKNPEQSAQIFERKRQGIKDSGAEVVATSCPACMIQLKNGLKDSSIAVKHIAQVLLEEEA</sequence>
<gene>
    <name evidence="12" type="ORF">MNBD_NITROSPIRAE01-665</name>
</gene>
<dbReference type="InterPro" id="IPR016166">
    <property type="entry name" value="FAD-bd_PCMH"/>
</dbReference>
<reference evidence="12" key="1">
    <citation type="submission" date="2018-06" db="EMBL/GenBank/DDBJ databases">
        <authorList>
            <person name="Zhirakovskaya E."/>
        </authorList>
    </citation>
    <scope>NUCLEOTIDE SEQUENCE</scope>
</reference>
<keyword evidence="6" id="KW-0809">Transit peptide</keyword>
<dbReference type="InterPro" id="IPR016169">
    <property type="entry name" value="FAD-bd_PCMH_sub2"/>
</dbReference>
<dbReference type="PANTHER" id="PTHR11748">
    <property type="entry name" value="D-LACTATE DEHYDROGENASE"/>
    <property type="match status" value="1"/>
</dbReference>
<evidence type="ECO:0000256" key="8">
    <source>
        <dbReference type="ARBA" id="ARBA00023128"/>
    </source>
</evidence>
<evidence type="ECO:0000256" key="3">
    <source>
        <dbReference type="ARBA" id="ARBA00008000"/>
    </source>
</evidence>
<keyword evidence="5" id="KW-0274">FAD</keyword>
<feature type="domain" description="4Fe-4S ferredoxin-type" evidence="10">
    <location>
        <begin position="511"/>
        <end position="543"/>
    </location>
</feature>
<dbReference type="PANTHER" id="PTHR11748:SF111">
    <property type="entry name" value="D-LACTATE DEHYDROGENASE, MITOCHONDRIAL-RELATED"/>
    <property type="match status" value="1"/>
</dbReference>
<evidence type="ECO:0000313" key="12">
    <source>
        <dbReference type="EMBL" id="VAX30354.1"/>
    </source>
</evidence>
<keyword evidence="7" id="KW-0560">Oxidoreductase</keyword>
<dbReference type="Pfam" id="PF02913">
    <property type="entry name" value="FAD-oxidase_C"/>
    <property type="match status" value="1"/>
</dbReference>
<dbReference type="GO" id="GO:0071949">
    <property type="term" value="F:FAD binding"/>
    <property type="evidence" value="ECO:0007669"/>
    <property type="project" value="InterPro"/>
</dbReference>
<evidence type="ECO:0000256" key="2">
    <source>
        <dbReference type="ARBA" id="ARBA00004173"/>
    </source>
</evidence>
<dbReference type="Gene3D" id="3.30.43.10">
    <property type="entry name" value="Uridine Diphospho-n-acetylenolpyruvylglucosamine Reductase, domain 2"/>
    <property type="match status" value="1"/>
</dbReference>
<dbReference type="SUPFAM" id="SSF46548">
    <property type="entry name" value="alpha-helical ferredoxin"/>
    <property type="match status" value="1"/>
</dbReference>
<proteinExistence type="inferred from homology"/>
<dbReference type="AlphaFoldDB" id="A0A3B1D2D3"/>
<dbReference type="Pfam" id="PF01565">
    <property type="entry name" value="FAD_binding_4"/>
    <property type="match status" value="1"/>
</dbReference>
<dbReference type="InterPro" id="IPR006094">
    <property type="entry name" value="Oxid_FAD_bind_N"/>
</dbReference>
<dbReference type="SUPFAM" id="SSF56176">
    <property type="entry name" value="FAD-binding/transporter-associated domain-like"/>
    <property type="match status" value="1"/>
</dbReference>
<evidence type="ECO:0000256" key="6">
    <source>
        <dbReference type="ARBA" id="ARBA00022946"/>
    </source>
</evidence>
<dbReference type="GO" id="GO:1903457">
    <property type="term" value="P:lactate catabolic process"/>
    <property type="evidence" value="ECO:0007669"/>
    <property type="project" value="TreeGrafter"/>
</dbReference>
<feature type="domain" description="FAD-binding PCMH-type" evidence="11">
    <location>
        <begin position="34"/>
        <end position="262"/>
    </location>
</feature>
<dbReference type="SUPFAM" id="SSF55103">
    <property type="entry name" value="FAD-linked oxidases, C-terminal domain"/>
    <property type="match status" value="1"/>
</dbReference>
<comment type="subcellular location">
    <subcellularLocation>
        <location evidence="2">Mitochondrion</location>
    </subcellularLocation>
</comment>
<dbReference type="InterPro" id="IPR036318">
    <property type="entry name" value="FAD-bd_PCMH-like_sf"/>
</dbReference>
<dbReference type="PROSITE" id="PS51387">
    <property type="entry name" value="FAD_PCMH"/>
    <property type="match status" value="1"/>
</dbReference>
<comment type="cofactor">
    <cofactor evidence="1">
        <name>FAD</name>
        <dbReference type="ChEBI" id="CHEBI:57692"/>
    </cofactor>
</comment>
<protein>
    <recommendedName>
        <fullName evidence="9">D-lactate dehydrogenase (cytochrome)</fullName>
        <ecNumber evidence="9">1.1.2.4</ecNumber>
    </recommendedName>
</protein>
<evidence type="ECO:0000259" key="11">
    <source>
        <dbReference type="PROSITE" id="PS51387"/>
    </source>
</evidence>
<dbReference type="Pfam" id="PF02754">
    <property type="entry name" value="CCG"/>
    <property type="match status" value="2"/>
</dbReference>
<dbReference type="EMBL" id="UOGF01000060">
    <property type="protein sequence ID" value="VAX30354.1"/>
    <property type="molecule type" value="Genomic_DNA"/>
</dbReference>
<dbReference type="InterPro" id="IPR016164">
    <property type="entry name" value="FAD-linked_Oxase-like_C"/>
</dbReference>
<keyword evidence="4" id="KW-0285">Flavoprotein</keyword>
<dbReference type="GO" id="GO:0005739">
    <property type="term" value="C:mitochondrion"/>
    <property type="evidence" value="ECO:0007669"/>
    <property type="project" value="UniProtKB-SubCell"/>
</dbReference>
<dbReference type="Gene3D" id="3.30.70.2740">
    <property type="match status" value="1"/>
</dbReference>
<evidence type="ECO:0000256" key="4">
    <source>
        <dbReference type="ARBA" id="ARBA00022630"/>
    </source>
</evidence>
<dbReference type="PROSITE" id="PS00198">
    <property type="entry name" value="4FE4S_FER_1"/>
    <property type="match status" value="2"/>
</dbReference>
<dbReference type="GO" id="GO:0051536">
    <property type="term" value="F:iron-sulfur cluster binding"/>
    <property type="evidence" value="ECO:0007669"/>
    <property type="project" value="InterPro"/>
</dbReference>
<dbReference type="InterPro" id="IPR004113">
    <property type="entry name" value="FAD-bd_oxidored_4_C"/>
</dbReference>
<evidence type="ECO:0000256" key="9">
    <source>
        <dbReference type="ARBA" id="ARBA00038897"/>
    </source>
</evidence>
<dbReference type="GO" id="GO:0004458">
    <property type="term" value="F:D-lactate dehydrogenase (cytochrome) activity"/>
    <property type="evidence" value="ECO:0007669"/>
    <property type="project" value="UniProtKB-EC"/>
</dbReference>
<keyword evidence="8" id="KW-0496">Mitochondrion</keyword>
<accession>A0A3B1D2D3</accession>